<evidence type="ECO:0000313" key="2">
    <source>
        <dbReference type="EMBL" id="HJA04503.1"/>
    </source>
</evidence>
<feature type="signal peptide" evidence="1">
    <location>
        <begin position="1"/>
        <end position="21"/>
    </location>
</feature>
<dbReference type="InterPro" id="IPR043504">
    <property type="entry name" value="Peptidase_S1_PA_chymotrypsin"/>
</dbReference>
<dbReference type="Gene3D" id="2.40.10.10">
    <property type="entry name" value="Trypsin-like serine proteases"/>
    <property type="match status" value="1"/>
</dbReference>
<evidence type="ECO:0000313" key="3">
    <source>
        <dbReference type="Proteomes" id="UP000824220"/>
    </source>
</evidence>
<accession>A0A9D2KIM6</accession>
<reference evidence="2" key="1">
    <citation type="journal article" date="2021" name="PeerJ">
        <title>Extensive microbial diversity within the chicken gut microbiome revealed by metagenomics and culture.</title>
        <authorList>
            <person name="Gilroy R."/>
            <person name="Ravi A."/>
            <person name="Getino M."/>
            <person name="Pursley I."/>
            <person name="Horton D.L."/>
            <person name="Alikhan N.F."/>
            <person name="Baker D."/>
            <person name="Gharbi K."/>
            <person name="Hall N."/>
            <person name="Watson M."/>
            <person name="Adriaenssens E.M."/>
            <person name="Foster-Nyarko E."/>
            <person name="Jarju S."/>
            <person name="Secka A."/>
            <person name="Antonio M."/>
            <person name="Oren A."/>
            <person name="Chaudhuri R.R."/>
            <person name="La Ragione R."/>
            <person name="Hildebrand F."/>
            <person name="Pallen M.J."/>
        </authorList>
    </citation>
    <scope>NUCLEOTIDE SEQUENCE</scope>
    <source>
        <strain evidence="2">ChiHjej8B7-3636</strain>
    </source>
</reference>
<organism evidence="2 3">
    <name type="scientific">Candidatus Microbacterium stercoravium</name>
    <dbReference type="NCBI Taxonomy" id="2838697"/>
    <lineage>
        <taxon>Bacteria</taxon>
        <taxon>Bacillati</taxon>
        <taxon>Actinomycetota</taxon>
        <taxon>Actinomycetes</taxon>
        <taxon>Micrococcales</taxon>
        <taxon>Microbacteriaceae</taxon>
        <taxon>Microbacterium</taxon>
    </lineage>
</organism>
<feature type="non-terminal residue" evidence="2">
    <location>
        <position position="293"/>
    </location>
</feature>
<keyword evidence="1" id="KW-0732">Signal</keyword>
<feature type="chain" id="PRO_5039423105" evidence="1">
    <location>
        <begin position="22"/>
        <end position="293"/>
    </location>
</feature>
<reference evidence="2" key="2">
    <citation type="submission" date="2021-04" db="EMBL/GenBank/DDBJ databases">
        <authorList>
            <person name="Gilroy R."/>
        </authorList>
    </citation>
    <scope>NUCLEOTIDE SEQUENCE</scope>
    <source>
        <strain evidence="2">ChiHjej8B7-3636</strain>
    </source>
</reference>
<dbReference type="Proteomes" id="UP000824220">
    <property type="component" value="Unassembled WGS sequence"/>
</dbReference>
<evidence type="ECO:0000256" key="1">
    <source>
        <dbReference type="SAM" id="SignalP"/>
    </source>
</evidence>
<dbReference type="EMBL" id="DXAM01000091">
    <property type="protein sequence ID" value="HJA04503.1"/>
    <property type="molecule type" value="Genomic_DNA"/>
</dbReference>
<dbReference type="SUPFAM" id="SSF50494">
    <property type="entry name" value="Trypsin-like serine proteases"/>
    <property type="match status" value="1"/>
</dbReference>
<comment type="caution">
    <text evidence="2">The sequence shown here is derived from an EMBL/GenBank/DDBJ whole genome shotgun (WGS) entry which is preliminary data.</text>
</comment>
<sequence length="293" mass="29212">MHNSYKRAARLSAFGAAAALAASGLMVAPAAADDAPVPTITVEELAPQAFAIPGVVGVTTNGTDIFIKVDDSADGSGGMQANSKSADVTSQANALAAQFAGVQVVEGTIMKATSTDEVVGGAGIAMGYDENSAQGVCSVGFNAWSPEGEPAVLTAGHCVGDFTNVLTTVPSGDDAAGGEQASLLASLGTFGFSQFGMPGTQPIDPANPPANVDIATDIAVIDNINPDLTLLPAVTNWGAEAAANDDLAADTVPVTSVAEAQIGDHLFRSGRTSGAYSGTVTERGVQLIGDDEG</sequence>
<name>A0A9D2KIM6_9MICO</name>
<dbReference type="CDD" id="cd21112">
    <property type="entry name" value="alphaLP-like"/>
    <property type="match status" value="1"/>
</dbReference>
<dbReference type="AlphaFoldDB" id="A0A9D2KIM6"/>
<proteinExistence type="predicted"/>
<protein>
    <submittedName>
        <fullName evidence="2">S1 family peptidase</fullName>
    </submittedName>
</protein>
<dbReference type="InterPro" id="IPR009003">
    <property type="entry name" value="Peptidase_S1_PA"/>
</dbReference>
<gene>
    <name evidence="2" type="ORF">H9800_06530</name>
</gene>